<dbReference type="EMBL" id="ML977033">
    <property type="protein sequence ID" value="KAF1949717.1"/>
    <property type="molecule type" value="Genomic_DNA"/>
</dbReference>
<accession>A0A6A5TL96</accession>
<evidence type="ECO:0000313" key="1">
    <source>
        <dbReference type="EMBL" id="KAF1949717.1"/>
    </source>
</evidence>
<dbReference type="Proteomes" id="UP000800035">
    <property type="component" value="Unassembled WGS sequence"/>
</dbReference>
<name>A0A6A5TL96_9PLEO</name>
<organism evidence="1 2">
    <name type="scientific">Byssothecium circinans</name>
    <dbReference type="NCBI Taxonomy" id="147558"/>
    <lineage>
        <taxon>Eukaryota</taxon>
        <taxon>Fungi</taxon>
        <taxon>Dikarya</taxon>
        <taxon>Ascomycota</taxon>
        <taxon>Pezizomycotina</taxon>
        <taxon>Dothideomycetes</taxon>
        <taxon>Pleosporomycetidae</taxon>
        <taxon>Pleosporales</taxon>
        <taxon>Massarineae</taxon>
        <taxon>Massarinaceae</taxon>
        <taxon>Byssothecium</taxon>
    </lineage>
</organism>
<evidence type="ECO:0000313" key="2">
    <source>
        <dbReference type="Proteomes" id="UP000800035"/>
    </source>
</evidence>
<gene>
    <name evidence="1" type="ORF">CC80DRAFT_510330</name>
</gene>
<keyword evidence="2" id="KW-1185">Reference proteome</keyword>
<sequence length="186" mass="21606">MAQRLPIIMIADFSRPTISYRVAATRAKTYGELIALTRRVFEKPIDDYNLHIHFDGTRCRGRALECEWDDNAYLGEEFLDQRGSLTLYVHFERKVIREQFGKDDLTMEGVEEMNTMELLERLENMEQRIKRPVHVKKKELVVVKDREDQTHDILSTTEVAVGCISSHPAPHLLASPHRTEILSSRI</sequence>
<proteinExistence type="predicted"/>
<dbReference type="AlphaFoldDB" id="A0A6A5TL96"/>
<dbReference type="OrthoDB" id="3680973at2759"/>
<reference evidence="1" key="1">
    <citation type="journal article" date="2020" name="Stud. Mycol.">
        <title>101 Dothideomycetes genomes: a test case for predicting lifestyles and emergence of pathogens.</title>
        <authorList>
            <person name="Haridas S."/>
            <person name="Albert R."/>
            <person name="Binder M."/>
            <person name="Bloem J."/>
            <person name="Labutti K."/>
            <person name="Salamov A."/>
            <person name="Andreopoulos B."/>
            <person name="Baker S."/>
            <person name="Barry K."/>
            <person name="Bills G."/>
            <person name="Bluhm B."/>
            <person name="Cannon C."/>
            <person name="Castanera R."/>
            <person name="Culley D."/>
            <person name="Daum C."/>
            <person name="Ezra D."/>
            <person name="Gonzalez J."/>
            <person name="Henrissat B."/>
            <person name="Kuo A."/>
            <person name="Liang C."/>
            <person name="Lipzen A."/>
            <person name="Lutzoni F."/>
            <person name="Magnuson J."/>
            <person name="Mondo S."/>
            <person name="Nolan M."/>
            <person name="Ohm R."/>
            <person name="Pangilinan J."/>
            <person name="Park H.-J."/>
            <person name="Ramirez L."/>
            <person name="Alfaro M."/>
            <person name="Sun H."/>
            <person name="Tritt A."/>
            <person name="Yoshinaga Y."/>
            <person name="Zwiers L.-H."/>
            <person name="Turgeon B."/>
            <person name="Goodwin S."/>
            <person name="Spatafora J."/>
            <person name="Crous P."/>
            <person name="Grigoriev I."/>
        </authorList>
    </citation>
    <scope>NUCLEOTIDE SEQUENCE</scope>
    <source>
        <strain evidence="1">CBS 675.92</strain>
    </source>
</reference>
<protein>
    <submittedName>
        <fullName evidence="1">Uncharacterized protein</fullName>
    </submittedName>
</protein>